<dbReference type="SUPFAM" id="SSF55298">
    <property type="entry name" value="YjgF-like"/>
    <property type="match status" value="1"/>
</dbReference>
<protein>
    <submittedName>
        <fullName evidence="2">2-iminobutanoate/2-iminopropanoate deaminase</fullName>
    </submittedName>
</protein>
<gene>
    <name evidence="2" type="ORF">HOLleu_24054</name>
</gene>
<proteinExistence type="inferred from homology"/>
<dbReference type="NCBIfam" id="TIGR00004">
    <property type="entry name" value="Rid family detoxifying hydrolase"/>
    <property type="match status" value="1"/>
</dbReference>
<dbReference type="InterPro" id="IPR006175">
    <property type="entry name" value="YjgF/YER057c/UK114"/>
</dbReference>
<dbReference type="FunFam" id="3.30.1330.40:FF:000001">
    <property type="entry name" value="L-PSP family endoribonuclease"/>
    <property type="match status" value="1"/>
</dbReference>
<comment type="similarity">
    <text evidence="1">Belongs to the RutC family.</text>
</comment>
<organism evidence="2 3">
    <name type="scientific">Holothuria leucospilota</name>
    <name type="common">Black long sea cucumber</name>
    <name type="synonym">Mertensiothuria leucospilota</name>
    <dbReference type="NCBI Taxonomy" id="206669"/>
    <lineage>
        <taxon>Eukaryota</taxon>
        <taxon>Metazoa</taxon>
        <taxon>Echinodermata</taxon>
        <taxon>Eleutherozoa</taxon>
        <taxon>Echinozoa</taxon>
        <taxon>Holothuroidea</taxon>
        <taxon>Aspidochirotacea</taxon>
        <taxon>Aspidochirotida</taxon>
        <taxon>Holothuriidae</taxon>
        <taxon>Holothuria</taxon>
    </lineage>
</organism>
<dbReference type="InterPro" id="IPR006056">
    <property type="entry name" value="RidA"/>
</dbReference>
<reference evidence="2" key="1">
    <citation type="submission" date="2021-10" db="EMBL/GenBank/DDBJ databases">
        <title>Tropical sea cucumber genome reveals ecological adaptation and Cuvierian tubules defense mechanism.</title>
        <authorList>
            <person name="Chen T."/>
        </authorList>
    </citation>
    <scope>NUCLEOTIDE SEQUENCE</scope>
    <source>
        <strain evidence="2">Nanhai2018</strain>
        <tissue evidence="2">Muscle</tissue>
    </source>
</reference>
<keyword evidence="3" id="KW-1185">Reference proteome</keyword>
<comment type="caution">
    <text evidence="2">The sequence shown here is derived from an EMBL/GenBank/DDBJ whole genome shotgun (WGS) entry which is preliminary data.</text>
</comment>
<evidence type="ECO:0000256" key="1">
    <source>
        <dbReference type="ARBA" id="ARBA00010552"/>
    </source>
</evidence>
<sequence>METGEIRRRIIQTDKSPAPIGPFSQAVAVGNTIYLSGQLGADPATGKLVEGGVEAETHQIFKNIIAVLKADGLSLKNVVKCTVLLASMEDFQKINAVYAQYFTEKHPARKCFQVACLPMNGNIEIECVAIKNLID</sequence>
<dbReference type="GO" id="GO:0019239">
    <property type="term" value="F:deaminase activity"/>
    <property type="evidence" value="ECO:0007669"/>
    <property type="project" value="TreeGrafter"/>
</dbReference>
<dbReference type="AlphaFoldDB" id="A0A9Q1H573"/>
<dbReference type="EMBL" id="JAIZAY010000011">
    <property type="protein sequence ID" value="KAJ8033719.1"/>
    <property type="molecule type" value="Genomic_DNA"/>
</dbReference>
<accession>A0A9Q1H573</accession>
<dbReference type="PANTHER" id="PTHR11803:SF39">
    <property type="entry name" value="2-IMINOBUTANOATE_2-IMINOPROPANOATE DEAMINASE"/>
    <property type="match status" value="1"/>
</dbReference>
<dbReference type="GO" id="GO:0005829">
    <property type="term" value="C:cytosol"/>
    <property type="evidence" value="ECO:0007669"/>
    <property type="project" value="TreeGrafter"/>
</dbReference>
<dbReference type="Pfam" id="PF01042">
    <property type="entry name" value="Ribonuc_L-PSP"/>
    <property type="match status" value="1"/>
</dbReference>
<dbReference type="Proteomes" id="UP001152320">
    <property type="component" value="Chromosome 11"/>
</dbReference>
<dbReference type="GO" id="GO:0005739">
    <property type="term" value="C:mitochondrion"/>
    <property type="evidence" value="ECO:0007669"/>
    <property type="project" value="TreeGrafter"/>
</dbReference>
<dbReference type="InterPro" id="IPR035959">
    <property type="entry name" value="RutC-like_sf"/>
</dbReference>
<dbReference type="OrthoDB" id="309640at2759"/>
<evidence type="ECO:0000313" key="3">
    <source>
        <dbReference type="Proteomes" id="UP001152320"/>
    </source>
</evidence>
<dbReference type="Gene3D" id="3.30.1330.40">
    <property type="entry name" value="RutC-like"/>
    <property type="match status" value="1"/>
</dbReference>
<dbReference type="CDD" id="cd00448">
    <property type="entry name" value="YjgF_YER057c_UK114_family"/>
    <property type="match status" value="1"/>
</dbReference>
<name>A0A9Q1H573_HOLLE</name>
<dbReference type="PANTHER" id="PTHR11803">
    <property type="entry name" value="2-IMINOBUTANOATE/2-IMINOPROPANOATE DEAMINASE RIDA"/>
    <property type="match status" value="1"/>
</dbReference>
<evidence type="ECO:0000313" key="2">
    <source>
        <dbReference type="EMBL" id="KAJ8033719.1"/>
    </source>
</evidence>